<accession>A0A8H7A4I0</accession>
<dbReference type="AlphaFoldDB" id="A0A8H7A4I0"/>
<protein>
    <submittedName>
        <fullName evidence="1">Uncharacterized protein</fullName>
    </submittedName>
</protein>
<name>A0A8H7A4I0_PLEOS</name>
<gene>
    <name evidence="1" type="ORF">PC9H_000304</name>
</gene>
<comment type="caution">
    <text evidence="1">The sequence shown here is derived from an EMBL/GenBank/DDBJ whole genome shotgun (WGS) entry which is preliminary data.</text>
</comment>
<dbReference type="VEuPathDB" id="FungiDB:PC9H_000304"/>
<evidence type="ECO:0000313" key="1">
    <source>
        <dbReference type="EMBL" id="KAF7439967.1"/>
    </source>
</evidence>
<organism evidence="1 2">
    <name type="scientific">Pleurotus ostreatus</name>
    <name type="common">Oyster mushroom</name>
    <name type="synonym">White-rot fungus</name>
    <dbReference type="NCBI Taxonomy" id="5322"/>
    <lineage>
        <taxon>Eukaryota</taxon>
        <taxon>Fungi</taxon>
        <taxon>Dikarya</taxon>
        <taxon>Basidiomycota</taxon>
        <taxon>Agaricomycotina</taxon>
        <taxon>Agaricomycetes</taxon>
        <taxon>Agaricomycetidae</taxon>
        <taxon>Agaricales</taxon>
        <taxon>Pleurotineae</taxon>
        <taxon>Pleurotaceae</taxon>
        <taxon>Pleurotus</taxon>
    </lineage>
</organism>
<proteinExistence type="predicted"/>
<reference evidence="1" key="1">
    <citation type="submission" date="2019-07" db="EMBL/GenBank/DDBJ databases">
        <authorList>
            <person name="Palmer J.M."/>
        </authorList>
    </citation>
    <scope>NUCLEOTIDE SEQUENCE</scope>
    <source>
        <strain evidence="1">PC9</strain>
    </source>
</reference>
<keyword evidence="2" id="KW-1185">Reference proteome</keyword>
<sequence>MESMIIPKGTTHAILAEVGEEAAGEEKEVFRNLFAAGGPGETNTHALTQIFYHGDGYPVFWAVSISLDKQYIIKILENRIELLFGFKLK</sequence>
<dbReference type="Proteomes" id="UP000623687">
    <property type="component" value="Unassembled WGS sequence"/>
</dbReference>
<dbReference type="EMBL" id="JACETU010000001">
    <property type="protein sequence ID" value="KAF7439967.1"/>
    <property type="molecule type" value="Genomic_DNA"/>
</dbReference>
<dbReference type="RefSeq" id="XP_036635811.1">
    <property type="nucleotide sequence ID" value="XM_036769966.1"/>
</dbReference>
<dbReference type="GeneID" id="59370145"/>
<evidence type="ECO:0000313" key="2">
    <source>
        <dbReference type="Proteomes" id="UP000623687"/>
    </source>
</evidence>